<dbReference type="PROSITE" id="PS51838">
    <property type="entry name" value="HDAG"/>
    <property type="match status" value="1"/>
</dbReference>
<evidence type="ECO:0000313" key="4">
    <source>
        <dbReference type="WBParaSite" id="PTRK_0001162900.1"/>
    </source>
</evidence>
<feature type="region of interest" description="Disordered" evidence="1">
    <location>
        <begin position="272"/>
        <end position="305"/>
    </location>
</feature>
<accession>A0A0N4ZSZ7</accession>
<dbReference type="InterPro" id="IPR056557">
    <property type="entry name" value="NELF-A_N"/>
</dbReference>
<feature type="compositionally biased region" description="Polar residues" evidence="1">
    <location>
        <begin position="293"/>
        <end position="305"/>
    </location>
</feature>
<name>A0A0N4ZSZ7_PARTI</name>
<evidence type="ECO:0000259" key="2">
    <source>
        <dbReference type="PROSITE" id="PS51838"/>
    </source>
</evidence>
<dbReference type="InterPro" id="IPR037517">
    <property type="entry name" value="HDAG_dom"/>
</dbReference>
<evidence type="ECO:0000256" key="1">
    <source>
        <dbReference type="SAM" id="MobiDB-lite"/>
    </source>
</evidence>
<organism evidence="3 4">
    <name type="scientific">Parastrongyloides trichosuri</name>
    <name type="common">Possum-specific nematode worm</name>
    <dbReference type="NCBI Taxonomy" id="131310"/>
    <lineage>
        <taxon>Eukaryota</taxon>
        <taxon>Metazoa</taxon>
        <taxon>Ecdysozoa</taxon>
        <taxon>Nematoda</taxon>
        <taxon>Chromadorea</taxon>
        <taxon>Rhabditida</taxon>
        <taxon>Tylenchina</taxon>
        <taxon>Panagrolaimomorpha</taxon>
        <taxon>Strongyloidoidea</taxon>
        <taxon>Strongyloididae</taxon>
        <taxon>Parastrongyloides</taxon>
    </lineage>
</organism>
<dbReference type="Proteomes" id="UP000038045">
    <property type="component" value="Unplaced"/>
</dbReference>
<dbReference type="STRING" id="131310.A0A0N4ZSZ7"/>
<reference evidence="4" key="1">
    <citation type="submission" date="2017-02" db="UniProtKB">
        <authorList>
            <consortium name="WormBaseParasite"/>
        </authorList>
    </citation>
    <scope>IDENTIFICATION</scope>
</reference>
<dbReference type="Pfam" id="PF23553">
    <property type="entry name" value="NELF-A_N"/>
    <property type="match status" value="1"/>
</dbReference>
<evidence type="ECO:0000313" key="3">
    <source>
        <dbReference type="Proteomes" id="UP000038045"/>
    </source>
</evidence>
<sequence length="305" mass="35435">MNDSFHPSTNEQDICKLLNTKLGDFSELWSSRQTAAFLDRQYIEYLSINYRSLSTQIKLKVLLALPQLVKRYPDINKELYIKIIEAANDDDDEWIELLGQMYKNFPNTQCLNDLSVNEFFNNCSEELNKVIEERDNQKKLNLIPPSACLMTKNSVKNIFHFNVSVPTEHFVLKKQPKSYKLKAEVKKMHSMTKNSINLSNVKLQSMPLQSRSMARIPNTSIPMTKIPREDLSKKCGGFSKEIKKSNRPPLKRGRTIQMVEVQDTQMGEMMAKKLQRKAELEQKRREKIEKQLGKQQLTTEESSNL</sequence>
<dbReference type="AlphaFoldDB" id="A0A0N4ZSZ7"/>
<dbReference type="WBParaSite" id="PTRK_0001162900.1">
    <property type="protein sequence ID" value="PTRK_0001162900.1"/>
    <property type="gene ID" value="PTRK_0001162900"/>
</dbReference>
<feature type="domain" description="HDAg" evidence="2">
    <location>
        <begin position="94"/>
        <end position="268"/>
    </location>
</feature>
<feature type="compositionally biased region" description="Basic and acidic residues" evidence="1">
    <location>
        <begin position="276"/>
        <end position="292"/>
    </location>
</feature>
<proteinExistence type="predicted"/>
<protein>
    <submittedName>
        <fullName evidence="4">HDAg domain-containing protein</fullName>
    </submittedName>
</protein>
<keyword evidence="3" id="KW-1185">Reference proteome</keyword>